<evidence type="ECO:0000256" key="1">
    <source>
        <dbReference type="ARBA" id="ARBA00004123"/>
    </source>
</evidence>
<dbReference type="PANTHER" id="PTHR11793">
    <property type="entry name" value="BASIC HELIX-LOOP-HELIX TRANSCRIPTION FACTOR"/>
    <property type="match status" value="1"/>
</dbReference>
<organism evidence="7 8">
    <name type="scientific">Cirrhinus mrigala</name>
    <name type="common">Mrigala</name>
    <dbReference type="NCBI Taxonomy" id="683832"/>
    <lineage>
        <taxon>Eukaryota</taxon>
        <taxon>Metazoa</taxon>
        <taxon>Chordata</taxon>
        <taxon>Craniata</taxon>
        <taxon>Vertebrata</taxon>
        <taxon>Euteleostomi</taxon>
        <taxon>Actinopterygii</taxon>
        <taxon>Neopterygii</taxon>
        <taxon>Teleostei</taxon>
        <taxon>Ostariophysi</taxon>
        <taxon>Cypriniformes</taxon>
        <taxon>Cyprinidae</taxon>
        <taxon>Labeoninae</taxon>
        <taxon>Labeonini</taxon>
        <taxon>Cirrhinus</taxon>
    </lineage>
</organism>
<dbReference type="PANTHER" id="PTHR11793:SF7">
    <property type="entry name" value="TRANSCRIPTION FACTOR E2-ALPHA"/>
    <property type="match status" value="1"/>
</dbReference>
<reference evidence="7 8" key="1">
    <citation type="submission" date="2024-05" db="EMBL/GenBank/DDBJ databases">
        <title>Genome sequencing and assembly of Indian major carp, Cirrhinus mrigala (Hamilton, 1822).</title>
        <authorList>
            <person name="Mohindra V."/>
            <person name="Chowdhury L.M."/>
            <person name="Lal K."/>
            <person name="Jena J.K."/>
        </authorList>
    </citation>
    <scope>NUCLEOTIDE SEQUENCE [LARGE SCALE GENOMIC DNA]</scope>
    <source>
        <strain evidence="7">CM1030</strain>
        <tissue evidence="7">Blood</tissue>
    </source>
</reference>
<feature type="region of interest" description="Disordered" evidence="6">
    <location>
        <begin position="39"/>
        <end position="68"/>
    </location>
</feature>
<keyword evidence="4" id="KW-0804">Transcription</keyword>
<sequence length="68" mass="7120">QNKMEDRLEEAIHVLRSHAVGQPPGIPGAHPDMHGLLGAVSTSSGTMGGIPQTYSNPGLPLSNRHPAM</sequence>
<accession>A0ABD0NG27</accession>
<keyword evidence="5" id="KW-0539">Nucleus</keyword>
<feature type="non-terminal residue" evidence="7">
    <location>
        <position position="1"/>
    </location>
</feature>
<keyword evidence="8" id="KW-1185">Reference proteome</keyword>
<evidence type="ECO:0000256" key="4">
    <source>
        <dbReference type="ARBA" id="ARBA00023163"/>
    </source>
</evidence>
<dbReference type="InterPro" id="IPR051098">
    <property type="entry name" value="NeuroDiff_E-box_TFs"/>
</dbReference>
<evidence type="ECO:0000256" key="5">
    <source>
        <dbReference type="ARBA" id="ARBA00023242"/>
    </source>
</evidence>
<gene>
    <name evidence="7" type="ORF">M9458_043967</name>
</gene>
<feature type="non-terminal residue" evidence="7">
    <location>
        <position position="68"/>
    </location>
</feature>
<dbReference type="AlphaFoldDB" id="A0ABD0NG27"/>
<dbReference type="GO" id="GO:0003677">
    <property type="term" value="F:DNA binding"/>
    <property type="evidence" value="ECO:0007669"/>
    <property type="project" value="UniProtKB-KW"/>
</dbReference>
<keyword evidence="3" id="KW-0238">DNA-binding</keyword>
<name>A0ABD0NG27_CIRMR</name>
<comment type="caution">
    <text evidence="7">The sequence shown here is derived from an EMBL/GenBank/DDBJ whole genome shotgun (WGS) entry which is preliminary data.</text>
</comment>
<dbReference type="EMBL" id="JAMKFB020000022">
    <property type="protein sequence ID" value="KAL0160242.1"/>
    <property type="molecule type" value="Genomic_DNA"/>
</dbReference>
<dbReference type="GO" id="GO:0005634">
    <property type="term" value="C:nucleus"/>
    <property type="evidence" value="ECO:0007669"/>
    <property type="project" value="UniProtKB-SubCell"/>
</dbReference>
<dbReference type="GO" id="GO:0006355">
    <property type="term" value="P:regulation of DNA-templated transcription"/>
    <property type="evidence" value="ECO:0007669"/>
    <property type="project" value="UniProtKB-ARBA"/>
</dbReference>
<evidence type="ECO:0000256" key="6">
    <source>
        <dbReference type="SAM" id="MobiDB-lite"/>
    </source>
</evidence>
<evidence type="ECO:0000256" key="3">
    <source>
        <dbReference type="ARBA" id="ARBA00023125"/>
    </source>
</evidence>
<protein>
    <submittedName>
        <fullName evidence="7">Uncharacterized protein</fullName>
    </submittedName>
</protein>
<dbReference type="Proteomes" id="UP001529510">
    <property type="component" value="Unassembled WGS sequence"/>
</dbReference>
<proteinExistence type="predicted"/>
<evidence type="ECO:0000313" key="7">
    <source>
        <dbReference type="EMBL" id="KAL0160242.1"/>
    </source>
</evidence>
<evidence type="ECO:0000313" key="8">
    <source>
        <dbReference type="Proteomes" id="UP001529510"/>
    </source>
</evidence>
<keyword evidence="2" id="KW-0805">Transcription regulation</keyword>
<evidence type="ECO:0000256" key="2">
    <source>
        <dbReference type="ARBA" id="ARBA00023015"/>
    </source>
</evidence>
<comment type="subcellular location">
    <subcellularLocation>
        <location evidence="1">Nucleus</location>
    </subcellularLocation>
</comment>